<name>A0A4R6U6M1_9BACI</name>
<protein>
    <submittedName>
        <fullName evidence="1">Spore coat protein Z</fullName>
    </submittedName>
</protein>
<dbReference type="RefSeq" id="WP_133579037.1">
    <property type="nucleotide sequence ID" value="NZ_SNYJ01000002.1"/>
</dbReference>
<reference evidence="1 2" key="1">
    <citation type="submission" date="2019-03" db="EMBL/GenBank/DDBJ databases">
        <title>Genomic Encyclopedia of Type Strains, Phase IV (KMG-IV): sequencing the most valuable type-strain genomes for metagenomic binning, comparative biology and taxonomic classification.</title>
        <authorList>
            <person name="Goeker M."/>
        </authorList>
    </citation>
    <scope>NUCLEOTIDE SEQUENCE [LARGE SCALE GENOMIC DNA]</scope>
    <source>
        <strain evidence="1 2">DSM 28697</strain>
    </source>
</reference>
<dbReference type="AlphaFoldDB" id="A0A4R6U6M1"/>
<evidence type="ECO:0000313" key="2">
    <source>
        <dbReference type="Proteomes" id="UP000295632"/>
    </source>
</evidence>
<dbReference type="OrthoDB" id="1655185at2"/>
<comment type="caution">
    <text evidence="1">The sequence shown here is derived from an EMBL/GenBank/DDBJ whole genome shotgun (WGS) entry which is preliminary data.</text>
</comment>
<sequence>MGCKDNTDRFDGNCVTDALRNIKDIQDAVEDECSSSCFSNLLSPVQTLGDTIPFVLYGKGGKNLFVATGNVGGFQEGPCFQTPFFRIRDFHRDCATLQLLRPFDRFEPISVTDEDELCDVTRLVKTDFCIEVDLSCFCAIQCLDPRLLSSRHHHHDCRDESSSSCESSSHHHRK</sequence>
<proteinExistence type="predicted"/>
<keyword evidence="1" id="KW-0167">Capsid protein</keyword>
<accession>A0A4R6U6M1</accession>
<evidence type="ECO:0000313" key="1">
    <source>
        <dbReference type="EMBL" id="TDQ42150.1"/>
    </source>
</evidence>
<dbReference type="Proteomes" id="UP000295632">
    <property type="component" value="Unassembled WGS sequence"/>
</dbReference>
<dbReference type="EMBL" id="SNYJ01000002">
    <property type="protein sequence ID" value="TDQ42150.1"/>
    <property type="molecule type" value="Genomic_DNA"/>
</dbReference>
<gene>
    <name evidence="1" type="ORF">EV213_102180</name>
</gene>
<keyword evidence="2" id="KW-1185">Reference proteome</keyword>
<organism evidence="1 2">
    <name type="scientific">Aureibacillus halotolerans</name>
    <dbReference type="NCBI Taxonomy" id="1508390"/>
    <lineage>
        <taxon>Bacteria</taxon>
        <taxon>Bacillati</taxon>
        <taxon>Bacillota</taxon>
        <taxon>Bacilli</taxon>
        <taxon>Bacillales</taxon>
        <taxon>Bacillaceae</taxon>
        <taxon>Aureibacillus</taxon>
    </lineage>
</organism>
<dbReference type="InterPro" id="IPR019593">
    <property type="entry name" value="Spore_coat_protein_Z/Y"/>
</dbReference>
<keyword evidence="1" id="KW-0946">Virion</keyword>
<dbReference type="Pfam" id="PF10612">
    <property type="entry name" value="Spore-coat_CotZ"/>
    <property type="match status" value="1"/>
</dbReference>